<organism evidence="3 4">
    <name type="scientific">Fusarium longipes</name>
    <dbReference type="NCBI Taxonomy" id="694270"/>
    <lineage>
        <taxon>Eukaryota</taxon>
        <taxon>Fungi</taxon>
        <taxon>Dikarya</taxon>
        <taxon>Ascomycota</taxon>
        <taxon>Pezizomycotina</taxon>
        <taxon>Sordariomycetes</taxon>
        <taxon>Hypocreomycetidae</taxon>
        <taxon>Hypocreales</taxon>
        <taxon>Nectriaceae</taxon>
        <taxon>Fusarium</taxon>
    </lineage>
</organism>
<reference evidence="3 4" key="1">
    <citation type="journal article" date="2018" name="PLoS Pathog.">
        <title>Evolution of structural diversity of trichothecenes, a family of toxins produced by plant pathogenic and entomopathogenic fungi.</title>
        <authorList>
            <person name="Proctor R.H."/>
            <person name="McCormick S.P."/>
            <person name="Kim H.S."/>
            <person name="Cardoza R.E."/>
            <person name="Stanley A.M."/>
            <person name="Lindo L."/>
            <person name="Kelly A."/>
            <person name="Brown D.W."/>
            <person name="Lee T."/>
            <person name="Vaughan M.M."/>
            <person name="Alexander N.J."/>
            <person name="Busman M."/>
            <person name="Gutierrez S."/>
        </authorList>
    </citation>
    <scope>NUCLEOTIDE SEQUENCE [LARGE SCALE GENOMIC DNA]</scope>
    <source>
        <strain evidence="3 4">NRRL 20695</strain>
    </source>
</reference>
<accession>A0A395T5E2</accession>
<feature type="compositionally biased region" description="Polar residues" evidence="1">
    <location>
        <begin position="166"/>
        <end position="181"/>
    </location>
</feature>
<dbReference type="EMBL" id="PXOG01000039">
    <property type="protein sequence ID" value="RGP79891.1"/>
    <property type="molecule type" value="Genomic_DNA"/>
</dbReference>
<gene>
    <name evidence="3" type="ORF">FLONG3_1962</name>
</gene>
<dbReference type="OrthoDB" id="5028886at2759"/>
<evidence type="ECO:0000256" key="2">
    <source>
        <dbReference type="SAM" id="SignalP"/>
    </source>
</evidence>
<feature type="region of interest" description="Disordered" evidence="1">
    <location>
        <begin position="150"/>
        <end position="187"/>
    </location>
</feature>
<feature type="chain" id="PRO_5017280030" evidence="2">
    <location>
        <begin position="23"/>
        <end position="371"/>
    </location>
</feature>
<keyword evidence="2" id="KW-0732">Signal</keyword>
<keyword evidence="4" id="KW-1185">Reference proteome</keyword>
<feature type="region of interest" description="Disordered" evidence="1">
    <location>
        <begin position="86"/>
        <end position="124"/>
    </location>
</feature>
<protein>
    <submittedName>
        <fullName evidence="3">Uncharacterized protein</fullName>
    </submittedName>
</protein>
<name>A0A395T5E2_9HYPO</name>
<proteinExistence type="predicted"/>
<dbReference type="Proteomes" id="UP000266234">
    <property type="component" value="Unassembled WGS sequence"/>
</dbReference>
<feature type="compositionally biased region" description="Basic and acidic residues" evidence="1">
    <location>
        <begin position="86"/>
        <end position="115"/>
    </location>
</feature>
<feature type="region of interest" description="Disordered" evidence="1">
    <location>
        <begin position="26"/>
        <end position="47"/>
    </location>
</feature>
<evidence type="ECO:0000313" key="3">
    <source>
        <dbReference type="EMBL" id="RGP79891.1"/>
    </source>
</evidence>
<comment type="caution">
    <text evidence="3">The sequence shown here is derived from an EMBL/GenBank/DDBJ whole genome shotgun (WGS) entry which is preliminary data.</text>
</comment>
<evidence type="ECO:0000256" key="1">
    <source>
        <dbReference type="SAM" id="MobiDB-lite"/>
    </source>
</evidence>
<dbReference type="AlphaFoldDB" id="A0A395T5E2"/>
<sequence length="371" mass="42896">MRYRTVYYLLFVLGILALLADSTPCIKNTASPNEGKNKKKKKGGKDKRCIRQDAWHHEVHYHVLPEDVNWEELDVDDIKGKIYKLKQDQRKADEKKSKTTGKEDNHHEDGPDFETKVPGSTPGYLDKFEKINGRPRTDLPTWTPHKAWTKFGGKAKREASPADTYKSLSVSSAKQTRQSRPVVSRAGGQVYGPPYPFNMDEVEAMKKVNVTIEQNGKDPIAINVIVRNNSNMNITIMTRNSVVDKDAFKLGHFKVYPDDTKINFAPEREEYEWYHRPMGKLGRPSDPRLEYLESDLTHLRPNETVKQTIIVPSGSPEENEQWLKMMQNAKKIKMYVEGKWFAMGAWTNERRWSRHVDFGFKSNTIELEILR</sequence>
<feature type="signal peptide" evidence="2">
    <location>
        <begin position="1"/>
        <end position="22"/>
    </location>
</feature>
<evidence type="ECO:0000313" key="4">
    <source>
        <dbReference type="Proteomes" id="UP000266234"/>
    </source>
</evidence>